<accession>B0CTG0</accession>
<keyword evidence="2" id="KW-1185">Reference proteome</keyword>
<dbReference type="KEGG" id="lbc:LACBIDRAFT_305113"/>
<name>B0CTG0_LACBS</name>
<evidence type="ECO:0000313" key="1">
    <source>
        <dbReference type="EMBL" id="EDR14485.1"/>
    </source>
</evidence>
<protein>
    <submittedName>
        <fullName evidence="1">Predicted protein</fullName>
    </submittedName>
</protein>
<dbReference type="RefSeq" id="XP_001875044.1">
    <property type="nucleotide sequence ID" value="XM_001875009.1"/>
</dbReference>
<reference evidence="1 2" key="1">
    <citation type="journal article" date="2008" name="Nature">
        <title>The genome of Laccaria bicolor provides insights into mycorrhizal symbiosis.</title>
        <authorList>
            <person name="Martin F."/>
            <person name="Aerts A."/>
            <person name="Ahren D."/>
            <person name="Brun A."/>
            <person name="Danchin E.G.J."/>
            <person name="Duchaussoy F."/>
            <person name="Gibon J."/>
            <person name="Kohler A."/>
            <person name="Lindquist E."/>
            <person name="Pereda V."/>
            <person name="Salamov A."/>
            <person name="Shapiro H.J."/>
            <person name="Wuyts J."/>
            <person name="Blaudez D."/>
            <person name="Buee M."/>
            <person name="Brokstein P."/>
            <person name="Canbaeck B."/>
            <person name="Cohen D."/>
            <person name="Courty P.E."/>
            <person name="Coutinho P.M."/>
            <person name="Delaruelle C."/>
            <person name="Detter J.C."/>
            <person name="Deveau A."/>
            <person name="DiFazio S."/>
            <person name="Duplessis S."/>
            <person name="Fraissinet-Tachet L."/>
            <person name="Lucic E."/>
            <person name="Frey-Klett P."/>
            <person name="Fourrey C."/>
            <person name="Feussner I."/>
            <person name="Gay G."/>
            <person name="Grimwood J."/>
            <person name="Hoegger P.J."/>
            <person name="Jain P."/>
            <person name="Kilaru S."/>
            <person name="Labbe J."/>
            <person name="Lin Y.C."/>
            <person name="Legue V."/>
            <person name="Le Tacon F."/>
            <person name="Marmeisse R."/>
            <person name="Melayah D."/>
            <person name="Montanini B."/>
            <person name="Muratet M."/>
            <person name="Nehls U."/>
            <person name="Niculita-Hirzel H."/>
            <person name="Oudot-Le Secq M.P."/>
            <person name="Peter M."/>
            <person name="Quesneville H."/>
            <person name="Rajashekar B."/>
            <person name="Reich M."/>
            <person name="Rouhier N."/>
            <person name="Schmutz J."/>
            <person name="Yin T."/>
            <person name="Chalot M."/>
            <person name="Henrissat B."/>
            <person name="Kuees U."/>
            <person name="Lucas S."/>
            <person name="Van de Peer Y."/>
            <person name="Podila G.K."/>
            <person name="Polle A."/>
            <person name="Pukkila P.J."/>
            <person name="Richardson P.M."/>
            <person name="Rouze P."/>
            <person name="Sanders I.R."/>
            <person name="Stajich J.E."/>
            <person name="Tunlid A."/>
            <person name="Tuskan G."/>
            <person name="Grigoriev I.V."/>
        </authorList>
    </citation>
    <scope>NUCLEOTIDE SEQUENCE [LARGE SCALE GENOMIC DNA]</scope>
    <source>
        <strain evidence="2">S238N-H82 / ATCC MYA-4686</strain>
    </source>
</reference>
<dbReference type="EMBL" id="DS547092">
    <property type="protein sequence ID" value="EDR14485.1"/>
    <property type="molecule type" value="Genomic_DNA"/>
</dbReference>
<dbReference type="InParanoid" id="B0CTG0"/>
<organism evidence="2">
    <name type="scientific">Laccaria bicolor (strain S238N-H82 / ATCC MYA-4686)</name>
    <name type="common">Bicoloured deceiver</name>
    <name type="synonym">Laccaria laccata var. bicolor</name>
    <dbReference type="NCBI Taxonomy" id="486041"/>
    <lineage>
        <taxon>Eukaryota</taxon>
        <taxon>Fungi</taxon>
        <taxon>Dikarya</taxon>
        <taxon>Basidiomycota</taxon>
        <taxon>Agaricomycotina</taxon>
        <taxon>Agaricomycetes</taxon>
        <taxon>Agaricomycetidae</taxon>
        <taxon>Agaricales</taxon>
        <taxon>Agaricineae</taxon>
        <taxon>Hydnangiaceae</taxon>
        <taxon>Laccaria</taxon>
    </lineage>
</organism>
<gene>
    <name evidence="1" type="ORF">LACBIDRAFT_305113</name>
</gene>
<dbReference type="GeneID" id="6070312"/>
<evidence type="ECO:0000313" key="2">
    <source>
        <dbReference type="Proteomes" id="UP000001194"/>
    </source>
</evidence>
<dbReference type="Proteomes" id="UP000001194">
    <property type="component" value="Unassembled WGS sequence"/>
</dbReference>
<proteinExistence type="predicted"/>
<dbReference type="HOGENOM" id="CLU_2527839_0_0_1"/>
<sequence length="84" mass="9214">MWSLLAVDDVCGRWWPQLTVVTWRGWVAGARLRGAGTLVVVGGEVSGGGREEGCIWMSVKAVAKQTIVWQWACAKQTGFRLHSV</sequence>
<dbReference type="AlphaFoldDB" id="B0CTG0"/>